<comment type="similarity">
    <text evidence="6">Belongs to the exbB/tolQ family.</text>
</comment>
<evidence type="ECO:0000256" key="3">
    <source>
        <dbReference type="ARBA" id="ARBA00022692"/>
    </source>
</evidence>
<feature type="chain" id="PRO_5032510816" evidence="10">
    <location>
        <begin position="25"/>
        <end position="457"/>
    </location>
</feature>
<keyword evidence="2" id="KW-1003">Cell membrane</keyword>
<dbReference type="PANTHER" id="PTHR30625">
    <property type="entry name" value="PROTEIN TOLQ"/>
    <property type="match status" value="1"/>
</dbReference>
<dbReference type="Proteomes" id="UP000559987">
    <property type="component" value="Unassembled WGS sequence"/>
</dbReference>
<gene>
    <name evidence="12" type="ORF">FHS30_003209</name>
</gene>
<feature type="coiled-coil region" evidence="7">
    <location>
        <begin position="68"/>
        <end position="102"/>
    </location>
</feature>
<dbReference type="RefSeq" id="WP_183911469.1">
    <property type="nucleotide sequence ID" value="NZ_JACHXZ010000004.1"/>
</dbReference>
<dbReference type="InterPro" id="IPR017270">
    <property type="entry name" value="MotA/TolQ/ExbB-rel"/>
</dbReference>
<dbReference type="GO" id="GO:0005886">
    <property type="term" value="C:plasma membrane"/>
    <property type="evidence" value="ECO:0007669"/>
    <property type="project" value="UniProtKB-SubCell"/>
</dbReference>
<evidence type="ECO:0000256" key="5">
    <source>
        <dbReference type="ARBA" id="ARBA00023136"/>
    </source>
</evidence>
<keyword evidence="10" id="KW-0732">Signal</keyword>
<dbReference type="Pfam" id="PF01618">
    <property type="entry name" value="MotA_ExbB"/>
    <property type="match status" value="1"/>
</dbReference>
<keyword evidence="3 9" id="KW-0812">Transmembrane</keyword>
<feature type="signal peptide" evidence="10">
    <location>
        <begin position="1"/>
        <end position="24"/>
    </location>
</feature>
<dbReference type="GO" id="GO:0017038">
    <property type="term" value="P:protein import"/>
    <property type="evidence" value="ECO:0007669"/>
    <property type="project" value="TreeGrafter"/>
</dbReference>
<name>A0A839UVC7_9GAMM</name>
<keyword evidence="6" id="KW-0813">Transport</keyword>
<keyword evidence="13" id="KW-1185">Reference proteome</keyword>
<evidence type="ECO:0000259" key="11">
    <source>
        <dbReference type="Pfam" id="PF01618"/>
    </source>
</evidence>
<keyword evidence="7" id="KW-0175">Coiled coil</keyword>
<feature type="transmembrane region" description="Helical" evidence="9">
    <location>
        <begin position="375"/>
        <end position="397"/>
    </location>
</feature>
<keyword evidence="6" id="KW-0653">Protein transport</keyword>
<protein>
    <submittedName>
        <fullName evidence="12">Biopolymer transport protein ExbB</fullName>
    </submittedName>
</protein>
<sequence length="457" mass="49308">MKMFAKRCLIVAVVGLFGASTAFAQDDKAATLDQLLKMVQNSKISETKEHQQREAEFRRDKANQQSLLNKAKATKLAEEKRSEELEAKYKAQEIQVAAKRKQLQERLGSLKELFGHLTSTAGDLRSNVNNSVVSAELGDRTEFLDALIDKMNSATKLPSIEEIERLWYEMQRETIEGGNVTSFQASVIKPNGDKLNQTVVRIGNYNLISEGKYLSYSPKDGKIEELVRQPDAHLSGAAALQNATGGFTKTGIDPTGPSGGSLLSALINTPSLEERWHQGGTVGYIISAVGVFAALLALWRFIVLMGISGKVNAQLKAQKANTNNPLGRVLKVAEDNPGLDGETLELKLEEAVLKERPAIESGLQLLKIISMVAPLLGLLGTVTGMIVTFQAITIFGAGDPKAMAGGISGALVTTVLGLVVAIPTVLMHTLVNTKAKRVIHILDEQSAGIIAENAEKK</sequence>
<reference evidence="12 13" key="1">
    <citation type="submission" date="2020-08" db="EMBL/GenBank/DDBJ databases">
        <title>Genomic Encyclopedia of Type Strains, Phase III (KMG-III): the genomes of soil and plant-associated and newly described type strains.</title>
        <authorList>
            <person name="Whitman W."/>
        </authorList>
    </citation>
    <scope>NUCLEOTIDE SEQUENCE [LARGE SCALE GENOMIC DNA]</scope>
    <source>
        <strain evidence="12 13">CECT 8571</strain>
    </source>
</reference>
<feature type="compositionally biased region" description="Basic and acidic residues" evidence="8">
    <location>
        <begin position="45"/>
        <end position="62"/>
    </location>
</feature>
<evidence type="ECO:0000256" key="8">
    <source>
        <dbReference type="SAM" id="MobiDB-lite"/>
    </source>
</evidence>
<evidence type="ECO:0000256" key="10">
    <source>
        <dbReference type="SAM" id="SignalP"/>
    </source>
</evidence>
<feature type="transmembrane region" description="Helical" evidence="9">
    <location>
        <begin position="403"/>
        <end position="427"/>
    </location>
</feature>
<dbReference type="InterPro" id="IPR002898">
    <property type="entry name" value="MotA_ExbB_proton_chnl"/>
</dbReference>
<comment type="subcellular location">
    <subcellularLocation>
        <location evidence="1">Cell membrane</location>
        <topology evidence="1">Multi-pass membrane protein</topology>
    </subcellularLocation>
    <subcellularLocation>
        <location evidence="6">Membrane</location>
        <topology evidence="6">Multi-pass membrane protein</topology>
    </subcellularLocation>
</comment>
<dbReference type="AlphaFoldDB" id="A0A839UVC7"/>
<proteinExistence type="inferred from homology"/>
<evidence type="ECO:0000256" key="1">
    <source>
        <dbReference type="ARBA" id="ARBA00004651"/>
    </source>
</evidence>
<dbReference type="PANTHER" id="PTHR30625:SF11">
    <property type="entry name" value="MOTA_TOLQ_EXBB PROTON CHANNEL DOMAIN-CONTAINING PROTEIN"/>
    <property type="match status" value="1"/>
</dbReference>
<evidence type="ECO:0000256" key="9">
    <source>
        <dbReference type="SAM" id="Phobius"/>
    </source>
</evidence>
<evidence type="ECO:0000256" key="6">
    <source>
        <dbReference type="RuleBase" id="RU004057"/>
    </source>
</evidence>
<organism evidence="12 13">
    <name type="scientific">Simiduia aestuariiviva</name>
    <dbReference type="NCBI Taxonomy" id="1510459"/>
    <lineage>
        <taxon>Bacteria</taxon>
        <taxon>Pseudomonadati</taxon>
        <taxon>Pseudomonadota</taxon>
        <taxon>Gammaproteobacteria</taxon>
        <taxon>Cellvibrionales</taxon>
        <taxon>Cellvibrionaceae</taxon>
        <taxon>Simiduia</taxon>
    </lineage>
</organism>
<feature type="domain" description="MotA/TolQ/ExbB proton channel" evidence="11">
    <location>
        <begin position="323"/>
        <end position="443"/>
    </location>
</feature>
<dbReference type="PIRSF" id="PIRSF037714">
    <property type="entry name" value="TolR"/>
    <property type="match status" value="1"/>
</dbReference>
<feature type="transmembrane region" description="Helical" evidence="9">
    <location>
        <begin position="282"/>
        <end position="307"/>
    </location>
</feature>
<dbReference type="EMBL" id="JACHXZ010000004">
    <property type="protein sequence ID" value="MBB3169996.1"/>
    <property type="molecule type" value="Genomic_DNA"/>
</dbReference>
<dbReference type="InterPro" id="IPR050790">
    <property type="entry name" value="ExbB/TolQ_transport"/>
</dbReference>
<evidence type="ECO:0000256" key="2">
    <source>
        <dbReference type="ARBA" id="ARBA00022475"/>
    </source>
</evidence>
<evidence type="ECO:0000313" key="12">
    <source>
        <dbReference type="EMBL" id="MBB3169996.1"/>
    </source>
</evidence>
<feature type="region of interest" description="Disordered" evidence="8">
    <location>
        <begin position="45"/>
        <end position="64"/>
    </location>
</feature>
<evidence type="ECO:0000256" key="7">
    <source>
        <dbReference type="SAM" id="Coils"/>
    </source>
</evidence>
<accession>A0A839UVC7</accession>
<evidence type="ECO:0000256" key="4">
    <source>
        <dbReference type="ARBA" id="ARBA00022989"/>
    </source>
</evidence>
<evidence type="ECO:0000313" key="13">
    <source>
        <dbReference type="Proteomes" id="UP000559987"/>
    </source>
</evidence>
<keyword evidence="4 9" id="KW-1133">Transmembrane helix</keyword>
<comment type="caution">
    <text evidence="12">The sequence shown here is derived from an EMBL/GenBank/DDBJ whole genome shotgun (WGS) entry which is preliminary data.</text>
</comment>
<keyword evidence="5 9" id="KW-0472">Membrane</keyword>